<evidence type="ECO:0000313" key="3">
    <source>
        <dbReference type="Proteomes" id="UP000831290"/>
    </source>
</evidence>
<dbReference type="SUPFAM" id="SSF52821">
    <property type="entry name" value="Rhodanese/Cell cycle control phosphatase"/>
    <property type="match status" value="1"/>
</dbReference>
<keyword evidence="3" id="KW-1185">Reference proteome</keyword>
<proteinExistence type="predicted"/>
<organism evidence="2 3">
    <name type="scientific">Abyssalbus ytuae</name>
    <dbReference type="NCBI Taxonomy" id="2926907"/>
    <lineage>
        <taxon>Bacteria</taxon>
        <taxon>Pseudomonadati</taxon>
        <taxon>Bacteroidota</taxon>
        <taxon>Flavobacteriia</taxon>
        <taxon>Flavobacteriales</taxon>
        <taxon>Flavobacteriaceae</taxon>
        <taxon>Abyssalbus</taxon>
    </lineage>
</organism>
<evidence type="ECO:0000313" key="2">
    <source>
        <dbReference type="EMBL" id="UOB16465.1"/>
    </source>
</evidence>
<evidence type="ECO:0000259" key="1">
    <source>
        <dbReference type="PROSITE" id="PS50206"/>
    </source>
</evidence>
<gene>
    <name evidence="2" type="ORF">MQE35_12045</name>
</gene>
<dbReference type="SMART" id="SM00450">
    <property type="entry name" value="RHOD"/>
    <property type="match status" value="1"/>
</dbReference>
<dbReference type="PANTHER" id="PTHR45431:SF3">
    <property type="entry name" value="RHODANESE-LIKE DOMAIN-CONTAINING PROTEIN 15, CHLOROPLASTIC"/>
    <property type="match status" value="1"/>
</dbReference>
<name>A0A9E7CYB1_9FLAO</name>
<dbReference type="EMBL" id="CP094358">
    <property type="protein sequence ID" value="UOB16465.1"/>
    <property type="molecule type" value="Genomic_DNA"/>
</dbReference>
<dbReference type="Pfam" id="PF00581">
    <property type="entry name" value="Rhodanese"/>
    <property type="match status" value="1"/>
</dbReference>
<reference evidence="2" key="1">
    <citation type="submission" date="2022-03" db="EMBL/GenBank/DDBJ databases">
        <title>Description of Abyssus ytuae gen. nov., sp. nov., a novel member of the family Flavobacteriaceae isolated from the sediment of Mariana Trench.</title>
        <authorList>
            <person name="Zhang J."/>
            <person name="Xu X."/>
        </authorList>
    </citation>
    <scope>NUCLEOTIDE SEQUENCE</scope>
    <source>
        <strain evidence="2">MT3330</strain>
    </source>
</reference>
<accession>A0A9E7CYB1</accession>
<dbReference type="InterPro" id="IPR036873">
    <property type="entry name" value="Rhodanese-like_dom_sf"/>
</dbReference>
<dbReference type="InterPro" id="IPR052367">
    <property type="entry name" value="Thiosulfate_ST/Rhodanese-like"/>
</dbReference>
<dbReference type="PROSITE" id="PS50206">
    <property type="entry name" value="RHODANESE_3"/>
    <property type="match status" value="1"/>
</dbReference>
<feature type="domain" description="Rhodanese" evidence="1">
    <location>
        <begin position="31"/>
        <end position="114"/>
    </location>
</feature>
<dbReference type="CDD" id="cd00158">
    <property type="entry name" value="RHOD"/>
    <property type="match status" value="1"/>
</dbReference>
<dbReference type="AlphaFoldDB" id="A0A9E7CYB1"/>
<dbReference type="RefSeq" id="WP_255841651.1">
    <property type="nucleotide sequence ID" value="NZ_CP094358.1"/>
</dbReference>
<dbReference type="Gene3D" id="3.40.250.10">
    <property type="entry name" value="Rhodanese-like domain"/>
    <property type="match status" value="1"/>
</dbReference>
<sequence>MSFLELFFGIKPATDYKIDVLSVAEYTKKISEKNVQLVDVRTAREYTSGHIKNAVNIDYYSSDFLKKTEATFKKDLPLYIYCRSGARSMQAARKLAAMGFAEIYDLKGGILAWK</sequence>
<dbReference type="PANTHER" id="PTHR45431">
    <property type="entry name" value="RHODANESE-LIKE DOMAIN-CONTAINING PROTEIN 15, CHLOROPLASTIC"/>
    <property type="match status" value="1"/>
</dbReference>
<protein>
    <submittedName>
        <fullName evidence="2">Rhodanese-like domain-containing protein</fullName>
    </submittedName>
</protein>
<dbReference type="KEGG" id="fbm:MQE35_12045"/>
<dbReference type="InterPro" id="IPR001763">
    <property type="entry name" value="Rhodanese-like_dom"/>
</dbReference>
<dbReference type="Proteomes" id="UP000831290">
    <property type="component" value="Chromosome"/>
</dbReference>